<evidence type="ECO:0000256" key="4">
    <source>
        <dbReference type="ARBA" id="ARBA00022485"/>
    </source>
</evidence>
<evidence type="ECO:0000313" key="12">
    <source>
        <dbReference type="Proteomes" id="UP000306980"/>
    </source>
</evidence>
<dbReference type="InterPro" id="IPR017896">
    <property type="entry name" value="4Fe4S_Fe-S-bd"/>
</dbReference>
<dbReference type="InterPro" id="IPR050294">
    <property type="entry name" value="RnfB_subfamily"/>
</dbReference>
<keyword evidence="7 9" id="KW-0408">Iron</keyword>
<keyword evidence="4 9" id="KW-0004">4Fe-4S</keyword>
<evidence type="ECO:0000256" key="8">
    <source>
        <dbReference type="ARBA" id="ARBA00023014"/>
    </source>
</evidence>
<comment type="caution">
    <text evidence="11">The sequence shown here is derived from an EMBL/GenBank/DDBJ whole genome shotgun (WGS) entry which is preliminary data.</text>
</comment>
<dbReference type="RefSeq" id="WP_138600593.1">
    <property type="nucleotide sequence ID" value="NZ_VCIA01000001.1"/>
</dbReference>
<comment type="cofactor">
    <cofactor evidence="1">
        <name>[3Fe-4S] cluster</name>
        <dbReference type="ChEBI" id="CHEBI:21137"/>
    </cofactor>
</comment>
<dbReference type="Proteomes" id="UP000306980">
    <property type="component" value="Unassembled WGS sequence"/>
</dbReference>
<dbReference type="OrthoDB" id="9798098at2"/>
<evidence type="ECO:0000256" key="5">
    <source>
        <dbReference type="ARBA" id="ARBA00022723"/>
    </source>
</evidence>
<proteinExistence type="predicted"/>
<evidence type="ECO:0000256" key="2">
    <source>
        <dbReference type="ARBA" id="ARBA00001966"/>
    </source>
</evidence>
<reference evidence="11 12" key="1">
    <citation type="submission" date="2019-05" db="EMBL/GenBank/DDBJ databases">
        <title>Genomic analysis of Lentibacillus sp. NKC220-2.</title>
        <authorList>
            <person name="Oh Y.J."/>
        </authorList>
    </citation>
    <scope>NUCLEOTIDE SEQUENCE [LARGE SCALE GENOMIC DNA]</scope>
    <source>
        <strain evidence="11 12">NKC220-2</strain>
    </source>
</reference>
<dbReference type="InterPro" id="IPR017900">
    <property type="entry name" value="4Fe4S_Fe_S_CS"/>
</dbReference>
<keyword evidence="3 9" id="KW-0813">Transport</keyword>
<comment type="function">
    <text evidence="9">Ferredoxins are iron-sulfur proteins that transfer electrons in a wide variety of metabolic reactions.</text>
</comment>
<accession>A0A5S3QG50</accession>
<evidence type="ECO:0000256" key="1">
    <source>
        <dbReference type="ARBA" id="ARBA00001927"/>
    </source>
</evidence>
<comment type="cofactor">
    <cofactor evidence="2 9">
        <name>[4Fe-4S] cluster</name>
        <dbReference type="ChEBI" id="CHEBI:49883"/>
    </cofactor>
</comment>
<dbReference type="EMBL" id="VCIA01000001">
    <property type="protein sequence ID" value="TMN20870.1"/>
    <property type="molecule type" value="Genomic_DNA"/>
</dbReference>
<dbReference type="PROSITE" id="PS00198">
    <property type="entry name" value="4FE4S_FER_1"/>
    <property type="match status" value="1"/>
</dbReference>
<evidence type="ECO:0000256" key="6">
    <source>
        <dbReference type="ARBA" id="ARBA00022982"/>
    </source>
</evidence>
<dbReference type="AlphaFoldDB" id="A0A5S3QG50"/>
<dbReference type="GO" id="GO:0051539">
    <property type="term" value="F:4 iron, 4 sulfur cluster binding"/>
    <property type="evidence" value="ECO:0007669"/>
    <property type="project" value="UniProtKB-UniRule"/>
</dbReference>
<dbReference type="Pfam" id="PF00037">
    <property type="entry name" value="Fer4"/>
    <property type="match status" value="1"/>
</dbReference>
<evidence type="ECO:0000256" key="9">
    <source>
        <dbReference type="RuleBase" id="RU365098"/>
    </source>
</evidence>
<organism evidence="11 12">
    <name type="scientific">Lentibacillus cibarius</name>
    <dbReference type="NCBI Taxonomy" id="2583219"/>
    <lineage>
        <taxon>Bacteria</taxon>
        <taxon>Bacillati</taxon>
        <taxon>Bacillota</taxon>
        <taxon>Bacilli</taxon>
        <taxon>Bacillales</taxon>
        <taxon>Bacillaceae</taxon>
        <taxon>Lentibacillus</taxon>
    </lineage>
</organism>
<dbReference type="PRINTS" id="PR00354">
    <property type="entry name" value="7FE8SFRDOXIN"/>
</dbReference>
<dbReference type="InterPro" id="IPR000813">
    <property type="entry name" value="7Fe_ferredoxin"/>
</dbReference>
<dbReference type="GO" id="GO:0009055">
    <property type="term" value="F:electron transfer activity"/>
    <property type="evidence" value="ECO:0007669"/>
    <property type="project" value="UniProtKB-UniRule"/>
</dbReference>
<gene>
    <name evidence="11" type="ORF">FFL34_01140</name>
</gene>
<evidence type="ECO:0000259" key="10">
    <source>
        <dbReference type="PROSITE" id="PS51379"/>
    </source>
</evidence>
<feature type="domain" description="4Fe-4S ferredoxin-type" evidence="10">
    <location>
        <begin position="31"/>
        <end position="60"/>
    </location>
</feature>
<keyword evidence="8 9" id="KW-0411">Iron-sulfur</keyword>
<name>A0A5S3QG50_9BACI</name>
<sequence length="81" mass="8998">MAFIITSPCIGEKSGECVEVCPVDCIEEGKDMFYIDPDICIDCGACEAVCPVDAIYMEDELPEEESKYIGLNRQFFEGQSD</sequence>
<protein>
    <recommendedName>
        <fullName evidence="9">Ferredoxin</fullName>
    </recommendedName>
</protein>
<evidence type="ECO:0000256" key="7">
    <source>
        <dbReference type="ARBA" id="ARBA00023004"/>
    </source>
</evidence>
<feature type="domain" description="4Fe-4S ferredoxin-type" evidence="10">
    <location>
        <begin position="1"/>
        <end position="27"/>
    </location>
</feature>
<dbReference type="PANTHER" id="PTHR42859">
    <property type="entry name" value="OXIDOREDUCTASE"/>
    <property type="match status" value="1"/>
</dbReference>
<keyword evidence="6 9" id="KW-0249">Electron transport</keyword>
<keyword evidence="5 9" id="KW-0479">Metal-binding</keyword>
<dbReference type="PANTHER" id="PTHR42859:SF2">
    <property type="entry name" value="FERREDOXIN"/>
    <property type="match status" value="1"/>
</dbReference>
<dbReference type="GO" id="GO:0046872">
    <property type="term" value="F:metal ion binding"/>
    <property type="evidence" value="ECO:0007669"/>
    <property type="project" value="UniProtKB-UniRule"/>
</dbReference>
<dbReference type="Gene3D" id="3.30.70.20">
    <property type="match status" value="1"/>
</dbReference>
<evidence type="ECO:0000313" key="11">
    <source>
        <dbReference type="EMBL" id="TMN20870.1"/>
    </source>
</evidence>
<dbReference type="PROSITE" id="PS51379">
    <property type="entry name" value="4FE4S_FER_2"/>
    <property type="match status" value="2"/>
</dbReference>
<evidence type="ECO:0000256" key="3">
    <source>
        <dbReference type="ARBA" id="ARBA00022448"/>
    </source>
</evidence>
<dbReference type="SUPFAM" id="SSF54862">
    <property type="entry name" value="4Fe-4S ferredoxins"/>
    <property type="match status" value="1"/>
</dbReference>